<dbReference type="PANTHER" id="PTHR10514">
    <property type="entry name" value="ANGIOTENSIN-CONVERTING ENZYME"/>
    <property type="match status" value="1"/>
</dbReference>
<accession>A0A9P0HD23</accession>
<comment type="cofactor">
    <cofactor evidence="13">
        <name>Zn(2+)</name>
        <dbReference type="ChEBI" id="CHEBI:29105"/>
    </cofactor>
    <text evidence="13">Binds 1 zinc ion per subunit.</text>
</comment>
<dbReference type="GO" id="GO:0008237">
    <property type="term" value="F:metallopeptidase activity"/>
    <property type="evidence" value="ECO:0007669"/>
    <property type="project" value="UniProtKB-KW"/>
</dbReference>
<evidence type="ECO:0000256" key="1">
    <source>
        <dbReference type="ARBA" id="ARBA00008139"/>
    </source>
</evidence>
<feature type="binding site" evidence="11">
    <location>
        <position position="265"/>
    </location>
    <ligand>
        <name>Zn(2+)</name>
        <dbReference type="ChEBI" id="CHEBI:29105"/>
        <label>2</label>
        <note>catalytic</note>
    </ligand>
</feature>
<proteinExistence type="inferred from homology"/>
<evidence type="ECO:0000256" key="4">
    <source>
        <dbReference type="ARBA" id="ARBA00023180"/>
    </source>
</evidence>
<evidence type="ECO:0000313" key="15">
    <source>
        <dbReference type="Proteomes" id="UP001152798"/>
    </source>
</evidence>
<dbReference type="Pfam" id="PF01401">
    <property type="entry name" value="Peptidase_M2"/>
    <property type="match status" value="1"/>
</dbReference>
<reference evidence="14" key="1">
    <citation type="submission" date="2022-01" db="EMBL/GenBank/DDBJ databases">
        <authorList>
            <person name="King R."/>
        </authorList>
    </citation>
    <scope>NUCLEOTIDE SEQUENCE</scope>
</reference>
<evidence type="ECO:0000256" key="5">
    <source>
        <dbReference type="PIRSR" id="PIRSR601548-1"/>
    </source>
</evidence>
<organism evidence="14 15">
    <name type="scientific">Nezara viridula</name>
    <name type="common">Southern green stink bug</name>
    <name type="synonym">Cimex viridulus</name>
    <dbReference type="NCBI Taxonomy" id="85310"/>
    <lineage>
        <taxon>Eukaryota</taxon>
        <taxon>Metazoa</taxon>
        <taxon>Ecdysozoa</taxon>
        <taxon>Arthropoda</taxon>
        <taxon>Hexapoda</taxon>
        <taxon>Insecta</taxon>
        <taxon>Pterygota</taxon>
        <taxon>Neoptera</taxon>
        <taxon>Paraneoptera</taxon>
        <taxon>Hemiptera</taxon>
        <taxon>Heteroptera</taxon>
        <taxon>Panheteroptera</taxon>
        <taxon>Pentatomomorpha</taxon>
        <taxon>Pentatomoidea</taxon>
        <taxon>Pentatomidae</taxon>
        <taxon>Pentatominae</taxon>
        <taxon>Nezara</taxon>
    </lineage>
</organism>
<evidence type="ECO:0000256" key="3">
    <source>
        <dbReference type="ARBA" id="ARBA00023157"/>
    </source>
</evidence>
<keyword evidence="2" id="KW-0732">Signal</keyword>
<evidence type="ECO:0000256" key="8">
    <source>
        <dbReference type="PIRSR" id="PIRSR601548-3"/>
    </source>
</evidence>
<keyword evidence="8 13" id="KW-0479">Metal-binding</keyword>
<dbReference type="SUPFAM" id="SSF55486">
    <property type="entry name" value="Metalloproteases ('zincins'), catalytic domain"/>
    <property type="match status" value="1"/>
</dbReference>
<feature type="active site" description="Proton acceptor 2" evidence="6">
    <location>
        <position position="262"/>
    </location>
</feature>
<feature type="active site" description="Proton acceptor 1" evidence="5">
    <location>
        <position position="262"/>
    </location>
</feature>
<feature type="binding site" evidence="8">
    <location>
        <position position="289"/>
    </location>
    <ligand>
        <name>Zn(2+)</name>
        <dbReference type="ChEBI" id="CHEBI:29105"/>
        <label>1</label>
        <note>catalytic</note>
    </ligand>
</feature>
<dbReference type="CDD" id="cd06461">
    <property type="entry name" value="M2_ACE"/>
    <property type="match status" value="1"/>
</dbReference>
<evidence type="ECO:0000256" key="10">
    <source>
        <dbReference type="PIRSR" id="PIRSR601548-6"/>
    </source>
</evidence>
<feature type="binding site" evidence="8">
    <location>
        <position position="261"/>
    </location>
    <ligand>
        <name>Zn(2+)</name>
        <dbReference type="ChEBI" id="CHEBI:29105"/>
        <label>1</label>
        <note>catalytic</note>
    </ligand>
</feature>
<keyword evidence="15" id="KW-1185">Reference proteome</keyword>
<dbReference type="PANTHER" id="PTHR10514:SF40">
    <property type="entry name" value="ANGIOTENSIN-CONVERTING ENZYME"/>
    <property type="match status" value="1"/>
</dbReference>
<dbReference type="Proteomes" id="UP001152798">
    <property type="component" value="Chromosome 4"/>
</dbReference>
<dbReference type="GO" id="GO:0004180">
    <property type="term" value="F:carboxypeptidase activity"/>
    <property type="evidence" value="ECO:0007669"/>
    <property type="project" value="UniProtKB-KW"/>
</dbReference>
<keyword evidence="8 13" id="KW-0862">Zinc</keyword>
<evidence type="ECO:0000256" key="6">
    <source>
        <dbReference type="PIRSR" id="PIRSR601548-11"/>
    </source>
</evidence>
<dbReference type="InterPro" id="IPR001548">
    <property type="entry name" value="Peptidase_M2"/>
</dbReference>
<dbReference type="GO" id="GO:0008241">
    <property type="term" value="F:peptidyl-dipeptidase activity"/>
    <property type="evidence" value="ECO:0007669"/>
    <property type="project" value="InterPro"/>
</dbReference>
<feature type="binding site" evidence="8">
    <location>
        <position position="265"/>
    </location>
    <ligand>
        <name>Zn(2+)</name>
        <dbReference type="ChEBI" id="CHEBI:29105"/>
        <label>1</label>
        <note>catalytic</note>
    </ligand>
</feature>
<dbReference type="EMBL" id="OV725080">
    <property type="protein sequence ID" value="CAH1399766.1"/>
    <property type="molecule type" value="Genomic_DNA"/>
</dbReference>
<evidence type="ECO:0000256" key="2">
    <source>
        <dbReference type="ARBA" id="ARBA00022729"/>
    </source>
</evidence>
<keyword evidence="13" id="KW-0645">Protease</keyword>
<feature type="disulfide bond" evidence="9 12">
    <location>
        <begin position="230"/>
        <end position="248"/>
    </location>
</feature>
<feature type="active site" description="Proton acceptor 1" evidence="5">
    <location>
        <position position="391"/>
    </location>
</feature>
<dbReference type="GO" id="GO:0005886">
    <property type="term" value="C:plasma membrane"/>
    <property type="evidence" value="ECO:0007669"/>
    <property type="project" value="TreeGrafter"/>
</dbReference>
<protein>
    <recommendedName>
        <fullName evidence="13">Angiotensin-converting enzyme</fullName>
        <ecNumber evidence="13">3.4.-.-</ecNumber>
    </recommendedName>
</protein>
<keyword evidence="13" id="KW-0482">Metalloprotease</keyword>
<feature type="binding site" evidence="11">
    <location>
        <position position="261"/>
    </location>
    <ligand>
        <name>Zn(2+)</name>
        <dbReference type="ChEBI" id="CHEBI:29105"/>
        <label>2</label>
        <note>catalytic</note>
    </ligand>
</feature>
<gene>
    <name evidence="14" type="ORF">NEZAVI_LOCUS9147</name>
</gene>
<evidence type="ECO:0000256" key="7">
    <source>
        <dbReference type="PIRSR" id="PIRSR601548-2"/>
    </source>
</evidence>
<evidence type="ECO:0000256" key="11">
    <source>
        <dbReference type="PIRSR" id="PIRSR601548-8"/>
    </source>
</evidence>
<feature type="binding site" evidence="7">
    <location>
        <position position="103"/>
    </location>
    <ligand>
        <name>chloride</name>
        <dbReference type="ChEBI" id="CHEBI:17996"/>
        <label>1</label>
    </ligand>
</feature>
<comment type="similarity">
    <text evidence="1 12 13">Belongs to the peptidase M2 family.</text>
</comment>
<feature type="binding site" evidence="11">
    <location>
        <position position="289"/>
    </location>
    <ligand>
        <name>Zn(2+)</name>
        <dbReference type="ChEBI" id="CHEBI:29105"/>
        <label>2</label>
        <note>catalytic</note>
    </ligand>
</feature>
<evidence type="ECO:0000256" key="13">
    <source>
        <dbReference type="RuleBase" id="RU361144"/>
    </source>
</evidence>
<keyword evidence="4 13" id="KW-0325">Glycoprotein</keyword>
<keyword evidence="13" id="KW-0378">Hydrolase</keyword>
<dbReference type="PROSITE" id="PS52011">
    <property type="entry name" value="PEPTIDASE_M2"/>
    <property type="match status" value="1"/>
</dbReference>
<feature type="active site" description="Proton donor 2" evidence="10">
    <location>
        <position position="391"/>
    </location>
</feature>
<name>A0A9P0HD23_NEZVI</name>
<keyword evidence="13" id="KW-0121">Carboxypeptidase</keyword>
<dbReference type="GO" id="GO:0006508">
    <property type="term" value="P:proteolysis"/>
    <property type="evidence" value="ECO:0007669"/>
    <property type="project" value="UniProtKB-KW"/>
</dbReference>
<evidence type="ECO:0000313" key="14">
    <source>
        <dbReference type="EMBL" id="CAH1399766.1"/>
    </source>
</evidence>
<keyword evidence="3 9" id="KW-1015">Disulfide bond</keyword>
<dbReference type="OrthoDB" id="10029630at2759"/>
<evidence type="ECO:0000256" key="9">
    <source>
        <dbReference type="PIRSR" id="PIRSR601548-4"/>
    </source>
</evidence>
<sequence>MFCSSGKNSETNLVANDRRQDTKGSEIVLVQPKLADLEAQLAYTDAQARISERLSKIPLDRYNRLINDMLAIYNTATTCDYHDPLKCDLRLEPDYTDYLLFPYESPTFMAEINEAWEDIKPLYLELHAYVRRKLRDLYGPEKLGRQAPLPAHILGNMWGQSWINILDITIPYPGKFFPDVSPHMVQQGYTPATMFRIAEDFFLSLNLSGMPPDVRENSLLVEPPGILVICQPSAWDFCNKRDYRIKMCAKVTQSDLVTLHHEMTHIEYFMEYRNLHKAFRDGANPGFHEGISEAIALFVGSPKHLQTLGLLFGSEDDVPHNINFLYSMALQKLPFLAFSLALESWRWDVFRGDINKDNYNCRWWDYREKIGGVKPPVLRSEKNFDPGSKYHVPANIPYIK</sequence>
<dbReference type="AlphaFoldDB" id="A0A9P0HD23"/>
<comment type="caution">
    <text evidence="12">Lacks conserved residue(s) required for the propagation of feature annotation.</text>
</comment>
<dbReference type="PRINTS" id="PR00791">
    <property type="entry name" value="PEPDIPTASEA"/>
</dbReference>
<evidence type="ECO:0000256" key="12">
    <source>
        <dbReference type="PROSITE-ProRule" id="PRU01355"/>
    </source>
</evidence>
<dbReference type="GO" id="GO:0046872">
    <property type="term" value="F:metal ion binding"/>
    <property type="evidence" value="ECO:0007669"/>
    <property type="project" value="UniProtKB-KW"/>
</dbReference>
<dbReference type="EC" id="3.4.-.-" evidence="13"/>